<protein>
    <recommendedName>
        <fullName evidence="4">Outer membrane protein beta-barrel domain-containing protein</fullName>
    </recommendedName>
</protein>
<proteinExistence type="predicted"/>
<evidence type="ECO:0000313" key="2">
    <source>
        <dbReference type="EMBL" id="MDN4164448.1"/>
    </source>
</evidence>
<feature type="chain" id="PRO_5045919027" description="Outer membrane protein beta-barrel domain-containing protein" evidence="1">
    <location>
        <begin position="21"/>
        <end position="307"/>
    </location>
</feature>
<organism evidence="2 3">
    <name type="scientific">Shiella aurantiaca</name>
    <dbReference type="NCBI Taxonomy" id="3058365"/>
    <lineage>
        <taxon>Bacteria</taxon>
        <taxon>Pseudomonadati</taxon>
        <taxon>Bacteroidota</taxon>
        <taxon>Cytophagia</taxon>
        <taxon>Cytophagales</taxon>
        <taxon>Shiellaceae</taxon>
        <taxon>Shiella</taxon>
    </lineage>
</organism>
<gene>
    <name evidence="2" type="ORF">QWY31_02990</name>
</gene>
<dbReference type="EMBL" id="JAUHJS010000002">
    <property type="protein sequence ID" value="MDN4164448.1"/>
    <property type="molecule type" value="Genomic_DNA"/>
</dbReference>
<dbReference type="Proteomes" id="UP001168552">
    <property type="component" value="Unassembled WGS sequence"/>
</dbReference>
<keyword evidence="3" id="KW-1185">Reference proteome</keyword>
<evidence type="ECO:0000256" key="1">
    <source>
        <dbReference type="SAM" id="SignalP"/>
    </source>
</evidence>
<sequence length="307" mass="34014">MQKLIVTALFLLSLSAVSMAQNPTSIGKIDYSFEFNDPNDAARLLVLAEIGVDGAMGNRMFVGDINLGAIARYSVNDHIDVQTKIRKSLANFMFDPAYRKNFEFEGVGTLFLSNKVKDRSEEVRISEKEVGNKFEIQYFNTPLPQRNSFGFNAGLSFKTVGINPTETYDPAKGDGYNGVRENVNFSTVSLIGGIQFKRINASVIKLKKYKKPRVFDNYVVMSFDGIFAPINTFTDGITGERVGDEIKSEGFATSLPFGARFTYNVYGSLPASLTKKAIKYTTTASIGIRPYLGFSFDFGIGVMLVRK</sequence>
<accession>A0ABT8F2C5</accession>
<comment type="caution">
    <text evidence="2">The sequence shown here is derived from an EMBL/GenBank/DDBJ whole genome shotgun (WGS) entry which is preliminary data.</text>
</comment>
<feature type="signal peptide" evidence="1">
    <location>
        <begin position="1"/>
        <end position="20"/>
    </location>
</feature>
<reference evidence="2" key="1">
    <citation type="submission" date="2023-06" db="EMBL/GenBank/DDBJ databases">
        <title>Cytophagales bacterium Strain LB-30, isolated from soil.</title>
        <authorList>
            <person name="Liu B."/>
        </authorList>
    </citation>
    <scope>NUCLEOTIDE SEQUENCE</scope>
    <source>
        <strain evidence="2">LB-30</strain>
    </source>
</reference>
<name>A0ABT8F2C5_9BACT</name>
<dbReference type="RefSeq" id="WP_320002977.1">
    <property type="nucleotide sequence ID" value="NZ_JAUHJS010000002.1"/>
</dbReference>
<evidence type="ECO:0008006" key="4">
    <source>
        <dbReference type="Google" id="ProtNLM"/>
    </source>
</evidence>
<evidence type="ECO:0000313" key="3">
    <source>
        <dbReference type="Proteomes" id="UP001168552"/>
    </source>
</evidence>
<keyword evidence="1" id="KW-0732">Signal</keyword>